<dbReference type="AlphaFoldDB" id="A0A8J4E2G9"/>
<feature type="region of interest" description="Disordered" evidence="1">
    <location>
        <begin position="106"/>
        <end position="128"/>
    </location>
</feature>
<feature type="region of interest" description="Disordered" evidence="1">
    <location>
        <begin position="1"/>
        <end position="21"/>
    </location>
</feature>
<evidence type="ECO:0000256" key="1">
    <source>
        <dbReference type="SAM" id="MobiDB-lite"/>
    </source>
</evidence>
<name>A0A8J4E2G9_9ACTN</name>
<accession>A0A8J4E2G9</accession>
<dbReference type="EMBL" id="BOPG01000043">
    <property type="protein sequence ID" value="GIJ58888.1"/>
    <property type="molecule type" value="Genomic_DNA"/>
</dbReference>
<dbReference type="Proteomes" id="UP000612585">
    <property type="component" value="Unassembled WGS sequence"/>
</dbReference>
<proteinExistence type="predicted"/>
<organism evidence="2 3">
    <name type="scientific">Virgisporangium aurantiacum</name>
    <dbReference type="NCBI Taxonomy" id="175570"/>
    <lineage>
        <taxon>Bacteria</taxon>
        <taxon>Bacillati</taxon>
        <taxon>Actinomycetota</taxon>
        <taxon>Actinomycetes</taxon>
        <taxon>Micromonosporales</taxon>
        <taxon>Micromonosporaceae</taxon>
        <taxon>Virgisporangium</taxon>
    </lineage>
</organism>
<keyword evidence="3" id="KW-1185">Reference proteome</keyword>
<gene>
    <name evidence="2" type="ORF">Vau01_064040</name>
</gene>
<protein>
    <recommendedName>
        <fullName evidence="4">Tc1-like transposase DDE domain-containing protein</fullName>
    </recommendedName>
</protein>
<reference evidence="2" key="1">
    <citation type="submission" date="2021-01" db="EMBL/GenBank/DDBJ databases">
        <title>Whole genome shotgun sequence of Virgisporangium aurantiacum NBRC 16421.</title>
        <authorList>
            <person name="Komaki H."/>
            <person name="Tamura T."/>
        </authorList>
    </citation>
    <scope>NUCLEOTIDE SEQUENCE</scope>
    <source>
        <strain evidence="2">NBRC 16421</strain>
    </source>
</reference>
<evidence type="ECO:0000313" key="3">
    <source>
        <dbReference type="Proteomes" id="UP000612585"/>
    </source>
</evidence>
<evidence type="ECO:0008006" key="4">
    <source>
        <dbReference type="Google" id="ProtNLM"/>
    </source>
</evidence>
<evidence type="ECO:0000313" key="2">
    <source>
        <dbReference type="EMBL" id="GIJ58888.1"/>
    </source>
</evidence>
<sequence length="128" mass="14246">MPAELDSTSSVPTTAPQTPAAKAWLARHPRFHKQFTPTGSSWINQVERWFGLLTDKKIRRGAHKSVQALEADIRAWITGWNNNPRPFFRIAAVGFLLVRRLPRRPVTRRAPARPSANARSLNVAGGSG</sequence>
<feature type="compositionally biased region" description="Low complexity" evidence="1">
    <location>
        <begin position="7"/>
        <end position="21"/>
    </location>
</feature>
<comment type="caution">
    <text evidence="2">The sequence shown here is derived from an EMBL/GenBank/DDBJ whole genome shotgun (WGS) entry which is preliminary data.</text>
</comment>